<keyword evidence="5" id="KW-0378">Hydrolase</keyword>
<dbReference type="InterPro" id="IPR024079">
    <property type="entry name" value="MetalloPept_cat_dom_sf"/>
</dbReference>
<gene>
    <name evidence="10" type="ORF">GCM10011320_43390</name>
</gene>
<feature type="signal peptide" evidence="8">
    <location>
        <begin position="1"/>
        <end position="17"/>
    </location>
</feature>
<keyword evidence="11" id="KW-1185">Reference proteome</keyword>
<feature type="domain" description="Lysine-specific metallo-endopeptidase" evidence="9">
    <location>
        <begin position="87"/>
        <end position="218"/>
    </location>
</feature>
<dbReference type="GO" id="GO:0046872">
    <property type="term" value="F:metal ion binding"/>
    <property type="evidence" value="ECO:0007669"/>
    <property type="project" value="UniProtKB-KW"/>
</dbReference>
<evidence type="ECO:0000256" key="7">
    <source>
        <dbReference type="ARBA" id="ARBA00023049"/>
    </source>
</evidence>
<evidence type="ECO:0000313" key="11">
    <source>
        <dbReference type="Proteomes" id="UP000661507"/>
    </source>
</evidence>
<comment type="cofactor">
    <cofactor evidence="1">
        <name>Zn(2+)</name>
        <dbReference type="ChEBI" id="CHEBI:29105"/>
    </cofactor>
</comment>
<sequence length="222" mass="24158">MNRLLFPLLPAALLLMAATDVPSGLPTEKPPALEPNRQVLQVPLPTEKPPPAVVTAADMPGPACAPAHRALIDDALAEARTRLAAAIALVRDRPDDPHVRRWFGDAPRKTIRLSLEVTAARLADMEAVDIRCNDPAGCPGGRFAYARGRDFVLGLCPPYFRARMEGTDARWGILIHETSHIAANTVDHAYRPSGAMRLAKENAAQAAENADNYEYFVETLPR</sequence>
<keyword evidence="4" id="KW-0479">Metal-binding</keyword>
<dbReference type="Gene3D" id="3.40.390.10">
    <property type="entry name" value="Collagenase (Catalytic Domain)"/>
    <property type="match status" value="1"/>
</dbReference>
<dbReference type="EMBL" id="BMKW01000011">
    <property type="protein sequence ID" value="GGJ31285.1"/>
    <property type="molecule type" value="Genomic_DNA"/>
</dbReference>
<comment type="caution">
    <text evidence="10">The sequence shown here is derived from an EMBL/GenBank/DDBJ whole genome shotgun (WGS) entry which is preliminary data.</text>
</comment>
<keyword evidence="3" id="KW-0645">Protease</keyword>
<dbReference type="Pfam" id="PF14521">
    <property type="entry name" value="Aspzincin_M35"/>
    <property type="match status" value="1"/>
</dbReference>
<evidence type="ECO:0000256" key="3">
    <source>
        <dbReference type="ARBA" id="ARBA00022670"/>
    </source>
</evidence>
<accession>A0A917KUX0</accession>
<keyword evidence="8" id="KW-0732">Signal</keyword>
<evidence type="ECO:0000256" key="5">
    <source>
        <dbReference type="ARBA" id="ARBA00022801"/>
    </source>
</evidence>
<reference evidence="10" key="1">
    <citation type="journal article" date="2014" name="Int. J. Syst. Evol. Microbiol.">
        <title>Complete genome sequence of Corynebacterium casei LMG S-19264T (=DSM 44701T), isolated from a smear-ripened cheese.</title>
        <authorList>
            <consortium name="US DOE Joint Genome Institute (JGI-PGF)"/>
            <person name="Walter F."/>
            <person name="Albersmeier A."/>
            <person name="Kalinowski J."/>
            <person name="Ruckert C."/>
        </authorList>
    </citation>
    <scope>NUCLEOTIDE SEQUENCE</scope>
    <source>
        <strain evidence="10">CGMCC 1.3617</strain>
    </source>
</reference>
<evidence type="ECO:0000259" key="9">
    <source>
        <dbReference type="SMART" id="SM01351"/>
    </source>
</evidence>
<keyword evidence="6" id="KW-0862">Zinc</keyword>
<evidence type="ECO:0000256" key="6">
    <source>
        <dbReference type="ARBA" id="ARBA00022833"/>
    </source>
</evidence>
<dbReference type="SMART" id="SM01351">
    <property type="entry name" value="Aspzincin_M35"/>
    <property type="match status" value="1"/>
</dbReference>
<evidence type="ECO:0000313" key="10">
    <source>
        <dbReference type="EMBL" id="GGJ31285.1"/>
    </source>
</evidence>
<feature type="chain" id="PRO_5037678849" description="Lysine-specific metallo-endopeptidase domain-containing protein" evidence="8">
    <location>
        <begin position="18"/>
        <end position="222"/>
    </location>
</feature>
<dbReference type="RefSeq" id="WP_188970675.1">
    <property type="nucleotide sequence ID" value="NZ_BMKW01000011.1"/>
</dbReference>
<evidence type="ECO:0000256" key="4">
    <source>
        <dbReference type="ARBA" id="ARBA00022723"/>
    </source>
</evidence>
<dbReference type="GO" id="GO:0006508">
    <property type="term" value="P:proteolysis"/>
    <property type="evidence" value="ECO:0007669"/>
    <property type="project" value="UniProtKB-KW"/>
</dbReference>
<name>A0A917KUX0_9PROT</name>
<dbReference type="GO" id="GO:0004222">
    <property type="term" value="F:metalloendopeptidase activity"/>
    <property type="evidence" value="ECO:0007669"/>
    <property type="project" value="InterPro"/>
</dbReference>
<dbReference type="SUPFAM" id="SSF55486">
    <property type="entry name" value="Metalloproteases ('zincins'), catalytic domain"/>
    <property type="match status" value="1"/>
</dbReference>
<evidence type="ECO:0000256" key="2">
    <source>
        <dbReference type="ARBA" id="ARBA00010279"/>
    </source>
</evidence>
<dbReference type="PANTHER" id="PTHR37016:SF3">
    <property type="entry name" value="NEUTRAL PROTEASE 2-RELATED"/>
    <property type="match status" value="1"/>
</dbReference>
<dbReference type="InterPro" id="IPR029463">
    <property type="entry name" value="Lys_MEP"/>
</dbReference>
<comment type="similarity">
    <text evidence="2">Belongs to the peptidase M35 family.</text>
</comment>
<dbReference type="Proteomes" id="UP000661507">
    <property type="component" value="Unassembled WGS sequence"/>
</dbReference>
<protein>
    <recommendedName>
        <fullName evidence="9">Lysine-specific metallo-endopeptidase domain-containing protein</fullName>
    </recommendedName>
</protein>
<dbReference type="PANTHER" id="PTHR37016">
    <property type="match status" value="1"/>
</dbReference>
<dbReference type="AlphaFoldDB" id="A0A917KUX0"/>
<organism evidence="10 11">
    <name type="scientific">Neoroseomonas lacus</name>
    <dbReference type="NCBI Taxonomy" id="287609"/>
    <lineage>
        <taxon>Bacteria</taxon>
        <taxon>Pseudomonadati</taxon>
        <taxon>Pseudomonadota</taxon>
        <taxon>Alphaproteobacteria</taxon>
        <taxon>Acetobacterales</taxon>
        <taxon>Acetobacteraceae</taxon>
        <taxon>Neoroseomonas</taxon>
    </lineage>
</organism>
<evidence type="ECO:0000256" key="8">
    <source>
        <dbReference type="SAM" id="SignalP"/>
    </source>
</evidence>
<dbReference type="InterPro" id="IPR050414">
    <property type="entry name" value="Fungal_M35_metalloproteases"/>
</dbReference>
<evidence type="ECO:0000256" key="1">
    <source>
        <dbReference type="ARBA" id="ARBA00001947"/>
    </source>
</evidence>
<reference evidence="10" key="2">
    <citation type="submission" date="2020-09" db="EMBL/GenBank/DDBJ databases">
        <authorList>
            <person name="Sun Q."/>
            <person name="Zhou Y."/>
        </authorList>
    </citation>
    <scope>NUCLEOTIDE SEQUENCE</scope>
    <source>
        <strain evidence="10">CGMCC 1.3617</strain>
    </source>
</reference>
<keyword evidence="7" id="KW-0482">Metalloprotease</keyword>
<proteinExistence type="inferred from homology"/>